<dbReference type="PANTHER" id="PTHR32089">
    <property type="entry name" value="METHYL-ACCEPTING CHEMOTAXIS PROTEIN MCPB"/>
    <property type="match status" value="1"/>
</dbReference>
<evidence type="ECO:0008006" key="9">
    <source>
        <dbReference type="Google" id="ProtNLM"/>
    </source>
</evidence>
<feature type="transmembrane region" description="Helical" evidence="4">
    <location>
        <begin position="12"/>
        <end position="35"/>
    </location>
</feature>
<dbReference type="SMART" id="SM00283">
    <property type="entry name" value="MA"/>
    <property type="match status" value="1"/>
</dbReference>
<dbReference type="SMART" id="SM00304">
    <property type="entry name" value="HAMP"/>
    <property type="match status" value="1"/>
</dbReference>
<dbReference type="PROSITE" id="PS50111">
    <property type="entry name" value="CHEMOTAXIS_TRANSDUC_2"/>
    <property type="match status" value="1"/>
</dbReference>
<name>N2A8N7_9FIRM</name>
<dbReference type="PRINTS" id="PR00260">
    <property type="entry name" value="CHEMTRNSDUCR"/>
</dbReference>
<dbReference type="EMBL" id="AQFT01000087">
    <property type="protein sequence ID" value="EMZ25757.1"/>
    <property type="molecule type" value="Genomic_DNA"/>
</dbReference>
<comment type="similarity">
    <text evidence="2">Belongs to the methyl-accepting chemotaxis (MCP) protein family.</text>
</comment>
<dbReference type="AlphaFoldDB" id="N2A8N7"/>
<dbReference type="GO" id="GO:0006935">
    <property type="term" value="P:chemotaxis"/>
    <property type="evidence" value="ECO:0007669"/>
    <property type="project" value="InterPro"/>
</dbReference>
<dbReference type="GO" id="GO:0007165">
    <property type="term" value="P:signal transduction"/>
    <property type="evidence" value="ECO:0007669"/>
    <property type="project" value="UniProtKB-KW"/>
</dbReference>
<dbReference type="CDD" id="cd06225">
    <property type="entry name" value="HAMP"/>
    <property type="match status" value="1"/>
</dbReference>
<dbReference type="PROSITE" id="PS50885">
    <property type="entry name" value="HAMP"/>
    <property type="match status" value="1"/>
</dbReference>
<keyword evidence="4" id="KW-0472">Membrane</keyword>
<sequence>MKKEKIISIRTKLLGIILPVVIGIVVVLVGISYVISRNTIEEASENLLNTSVENQVSEIEAWLDENLSALGAVKQSIETMGLSDVQLQVLLNGYYKYNNNYPQGLYVADADGKMMTAAGSEKAESDPTQTVWYQEGITRINMDFTDAYTNEKGEAVISACGMLNDRSGKMKVISADLSLQKVGIIVSSLVSMEQAQAFLVNNTDMSILAHRDSSLVSVKLDESQDIFLQDIAKRLKEEDLSTIQIDGYMAAFEEVAGTDWILVSYIPAKVIYKDVDSIRTAMIVIGIVSVLLLAVLIERVVYVVIRPVKTLTNAIVAMTDGDFTVHIKTRSKDEIGVMGRCMEKYAATMRSMIASIHGVSGKLQVQADSSNDVSGQMYDASKLQSASMRELNETVEQLSISVNEIAQNATTLALVVAETRENSAQVNDKMKETVDVSQKGKADMQNVSNAMQDINESVMKLQGAIDKVGQASEEITNITNVIGNIADETNLLSLNASIEAARAGEAGRGFAVVATQIGQLAQTSADSVHNIEKLISEINGLVKDAVSQADDSAKSINSSSELVNGALQTFDHIFENIDMVNGLVQEMIDQVEQVDGVASNVAAISQEQAASSEEILASSDTMVEQANHITGNSESVASGAKELTDSAIELAQQVEIFKIGEEIG</sequence>
<keyword evidence="8" id="KW-1185">Reference proteome</keyword>
<dbReference type="InterPro" id="IPR004089">
    <property type="entry name" value="MCPsignal_dom"/>
</dbReference>
<organism evidence="7 8">
    <name type="scientific">Eubacterium plexicaudatum ASF492</name>
    <dbReference type="NCBI Taxonomy" id="1235802"/>
    <lineage>
        <taxon>Bacteria</taxon>
        <taxon>Bacillati</taxon>
        <taxon>Bacillota</taxon>
        <taxon>Clostridia</taxon>
        <taxon>Eubacteriales</taxon>
        <taxon>Eubacteriaceae</taxon>
        <taxon>Eubacterium</taxon>
    </lineage>
</organism>
<evidence type="ECO:0000256" key="3">
    <source>
        <dbReference type="PROSITE-ProRule" id="PRU00284"/>
    </source>
</evidence>
<dbReference type="GO" id="GO:0004888">
    <property type="term" value="F:transmembrane signaling receptor activity"/>
    <property type="evidence" value="ECO:0007669"/>
    <property type="project" value="InterPro"/>
</dbReference>
<evidence type="ECO:0000259" key="6">
    <source>
        <dbReference type="PROSITE" id="PS50885"/>
    </source>
</evidence>
<evidence type="ECO:0000256" key="4">
    <source>
        <dbReference type="SAM" id="Phobius"/>
    </source>
</evidence>
<dbReference type="Proteomes" id="UP000012589">
    <property type="component" value="Unassembled WGS sequence"/>
</dbReference>
<evidence type="ECO:0000259" key="5">
    <source>
        <dbReference type="PROSITE" id="PS50111"/>
    </source>
</evidence>
<dbReference type="Pfam" id="PF00672">
    <property type="entry name" value="HAMP"/>
    <property type="match status" value="1"/>
</dbReference>
<dbReference type="Pfam" id="PF00015">
    <property type="entry name" value="MCPsignal"/>
    <property type="match status" value="1"/>
</dbReference>
<dbReference type="OrthoDB" id="9760371at2"/>
<dbReference type="Gene3D" id="1.10.287.950">
    <property type="entry name" value="Methyl-accepting chemotaxis protein"/>
    <property type="match status" value="1"/>
</dbReference>
<dbReference type="InterPro" id="IPR004090">
    <property type="entry name" value="Chemotax_Me-accpt_rcpt"/>
</dbReference>
<dbReference type="Gene3D" id="3.30.450.20">
    <property type="entry name" value="PAS domain"/>
    <property type="match status" value="2"/>
</dbReference>
<keyword evidence="4" id="KW-1133">Transmembrane helix</keyword>
<evidence type="ECO:0000313" key="8">
    <source>
        <dbReference type="Proteomes" id="UP000012589"/>
    </source>
</evidence>
<dbReference type="STRING" id="1235802.C823_02773"/>
<dbReference type="SUPFAM" id="SSF58104">
    <property type="entry name" value="Methyl-accepting chemotaxis protein (MCP) signaling domain"/>
    <property type="match status" value="1"/>
</dbReference>
<feature type="domain" description="Methyl-accepting transducer" evidence="5">
    <location>
        <begin position="373"/>
        <end position="623"/>
    </location>
</feature>
<evidence type="ECO:0000313" key="7">
    <source>
        <dbReference type="EMBL" id="EMZ25757.1"/>
    </source>
</evidence>
<evidence type="ECO:0000256" key="1">
    <source>
        <dbReference type="ARBA" id="ARBA00023224"/>
    </source>
</evidence>
<dbReference type="GO" id="GO:0016020">
    <property type="term" value="C:membrane"/>
    <property type="evidence" value="ECO:0007669"/>
    <property type="project" value="InterPro"/>
</dbReference>
<protein>
    <recommendedName>
        <fullName evidence="9">Methyl-accepting chemotaxis protein</fullName>
    </recommendedName>
</protein>
<evidence type="ECO:0000256" key="2">
    <source>
        <dbReference type="ARBA" id="ARBA00029447"/>
    </source>
</evidence>
<dbReference type="InterPro" id="IPR003660">
    <property type="entry name" value="HAMP_dom"/>
</dbReference>
<feature type="domain" description="HAMP" evidence="6">
    <location>
        <begin position="302"/>
        <end position="354"/>
    </location>
</feature>
<reference evidence="7 8" key="1">
    <citation type="journal article" date="2014" name="Genome Announc.">
        <title>Draft genome sequences of the altered schaedler flora, a defined bacterial community from gnotobiotic mice.</title>
        <authorList>
            <person name="Wannemuehler M.J."/>
            <person name="Overstreet A.M."/>
            <person name="Ward D.V."/>
            <person name="Phillips G.J."/>
        </authorList>
    </citation>
    <scope>NUCLEOTIDE SEQUENCE [LARGE SCALE GENOMIC DNA]</scope>
    <source>
        <strain evidence="7 8">ASF492</strain>
    </source>
</reference>
<accession>N2A8N7</accession>
<keyword evidence="4" id="KW-0812">Transmembrane</keyword>
<gene>
    <name evidence="7" type="ORF">C823_02773</name>
</gene>
<dbReference type="HOGENOM" id="CLU_000445_107_19_9"/>
<comment type="caution">
    <text evidence="7">The sequence shown here is derived from an EMBL/GenBank/DDBJ whole genome shotgun (WGS) entry which is preliminary data.</text>
</comment>
<proteinExistence type="inferred from homology"/>
<dbReference type="eggNOG" id="COG0840">
    <property type="taxonomic scope" value="Bacteria"/>
</dbReference>
<keyword evidence="1 3" id="KW-0807">Transducer</keyword>
<dbReference type="PATRIC" id="fig|1235802.3.peg.2927"/>
<dbReference type="PANTHER" id="PTHR32089:SF112">
    <property type="entry name" value="LYSOZYME-LIKE PROTEIN-RELATED"/>
    <property type="match status" value="1"/>
</dbReference>